<feature type="non-terminal residue" evidence="2">
    <location>
        <position position="1"/>
    </location>
</feature>
<dbReference type="PANTHER" id="PTHR48100">
    <property type="entry name" value="BROAD-SPECIFICITY PHOSPHATASE YOR283W-RELATED"/>
    <property type="match status" value="1"/>
</dbReference>
<proteinExistence type="predicted"/>
<organism evidence="2">
    <name type="scientific">marine metagenome</name>
    <dbReference type="NCBI Taxonomy" id="408172"/>
    <lineage>
        <taxon>unclassified sequences</taxon>
        <taxon>metagenomes</taxon>
        <taxon>ecological metagenomes</taxon>
    </lineage>
</organism>
<dbReference type="PANTHER" id="PTHR48100:SF62">
    <property type="entry name" value="GLUCOSYL-3-PHOSPHOGLYCERATE PHOSPHATASE"/>
    <property type="match status" value="1"/>
</dbReference>
<dbReference type="InterPro" id="IPR013078">
    <property type="entry name" value="His_Pase_superF_clade-1"/>
</dbReference>
<dbReference type="Gene3D" id="3.40.50.1240">
    <property type="entry name" value="Phosphoglycerate mutase-like"/>
    <property type="match status" value="1"/>
</dbReference>
<evidence type="ECO:0008006" key="3">
    <source>
        <dbReference type="Google" id="ProtNLM"/>
    </source>
</evidence>
<keyword evidence="1" id="KW-0472">Membrane</keyword>
<evidence type="ECO:0000256" key="1">
    <source>
        <dbReference type="SAM" id="Phobius"/>
    </source>
</evidence>
<gene>
    <name evidence="2" type="ORF">METZ01_LOCUS116727</name>
</gene>
<dbReference type="GO" id="GO:0005737">
    <property type="term" value="C:cytoplasm"/>
    <property type="evidence" value="ECO:0007669"/>
    <property type="project" value="TreeGrafter"/>
</dbReference>
<protein>
    <recommendedName>
        <fullName evidence="3">Histidine phosphatase family protein</fullName>
    </recommendedName>
</protein>
<accession>A0A381XHW6</accession>
<keyword evidence="1" id="KW-0812">Transmembrane</keyword>
<feature type="transmembrane region" description="Helical" evidence="1">
    <location>
        <begin position="21"/>
        <end position="42"/>
    </location>
</feature>
<dbReference type="CDD" id="cd07067">
    <property type="entry name" value="HP_PGM_like"/>
    <property type="match status" value="1"/>
</dbReference>
<sequence>VVFFKKKLSRRKRSGQIPGRRRSRLIPISGFLVVCLGLAWFFESQATTTLIFIRHADTDMAMSANSDPPLNALGRQRAELLADFLQDIDVVASVDAIYASGLRRTQQTAAPLSERLGIEVNIADHYQVEAFMADILKAHKGDIVLVVSHSDIIASLVEELHGSKNIPQIEQNEYHNIYIVTIPWFGKVKTLRLHYGVTAPTGLGPRISDYF</sequence>
<evidence type="ECO:0000313" key="2">
    <source>
        <dbReference type="EMBL" id="SVA63873.1"/>
    </source>
</evidence>
<keyword evidence="1" id="KW-1133">Transmembrane helix</keyword>
<reference evidence="2" key="1">
    <citation type="submission" date="2018-05" db="EMBL/GenBank/DDBJ databases">
        <authorList>
            <person name="Lanie J.A."/>
            <person name="Ng W.-L."/>
            <person name="Kazmierczak K.M."/>
            <person name="Andrzejewski T.M."/>
            <person name="Davidsen T.M."/>
            <person name="Wayne K.J."/>
            <person name="Tettelin H."/>
            <person name="Glass J.I."/>
            <person name="Rusch D."/>
            <person name="Podicherti R."/>
            <person name="Tsui H.-C.T."/>
            <person name="Winkler M.E."/>
        </authorList>
    </citation>
    <scope>NUCLEOTIDE SEQUENCE</scope>
</reference>
<name>A0A381XHW6_9ZZZZ</name>
<dbReference type="SUPFAM" id="SSF53254">
    <property type="entry name" value="Phosphoglycerate mutase-like"/>
    <property type="match status" value="1"/>
</dbReference>
<dbReference type="InterPro" id="IPR050275">
    <property type="entry name" value="PGM_Phosphatase"/>
</dbReference>
<dbReference type="GO" id="GO:0016791">
    <property type="term" value="F:phosphatase activity"/>
    <property type="evidence" value="ECO:0007669"/>
    <property type="project" value="TreeGrafter"/>
</dbReference>
<dbReference type="AlphaFoldDB" id="A0A381XHW6"/>
<dbReference type="InterPro" id="IPR029033">
    <property type="entry name" value="His_PPase_superfam"/>
</dbReference>
<dbReference type="Pfam" id="PF00300">
    <property type="entry name" value="His_Phos_1"/>
    <property type="match status" value="1"/>
</dbReference>
<dbReference type="EMBL" id="UINC01015108">
    <property type="protein sequence ID" value="SVA63873.1"/>
    <property type="molecule type" value="Genomic_DNA"/>
</dbReference>
<dbReference type="SMART" id="SM00855">
    <property type="entry name" value="PGAM"/>
    <property type="match status" value="1"/>
</dbReference>